<name>A0ABX6QPP2_9HYPH</name>
<feature type="signal peptide" evidence="1">
    <location>
        <begin position="1"/>
        <end position="23"/>
    </location>
</feature>
<protein>
    <submittedName>
        <fullName evidence="2">Uncharacterized protein</fullName>
    </submittedName>
</protein>
<keyword evidence="1" id="KW-0732">Signal</keyword>
<dbReference type="EMBL" id="CP058350">
    <property type="protein sequence ID" value="QLF70483.1"/>
    <property type="molecule type" value="Genomic_DNA"/>
</dbReference>
<dbReference type="RefSeq" id="WP_138286036.1">
    <property type="nucleotide sequence ID" value="NZ_CP058350.1"/>
</dbReference>
<organism evidence="2 3">
    <name type="scientific">Peteryoungia desertarenae</name>
    <dbReference type="NCBI Taxonomy" id="1813451"/>
    <lineage>
        <taxon>Bacteria</taxon>
        <taxon>Pseudomonadati</taxon>
        <taxon>Pseudomonadota</taxon>
        <taxon>Alphaproteobacteria</taxon>
        <taxon>Hyphomicrobiales</taxon>
        <taxon>Rhizobiaceae</taxon>
        <taxon>Peteryoungia</taxon>
    </lineage>
</organism>
<feature type="chain" id="PRO_5046286521" evidence="1">
    <location>
        <begin position="24"/>
        <end position="197"/>
    </location>
</feature>
<evidence type="ECO:0000313" key="3">
    <source>
        <dbReference type="Proteomes" id="UP000308530"/>
    </source>
</evidence>
<proteinExistence type="predicted"/>
<evidence type="ECO:0000313" key="2">
    <source>
        <dbReference type="EMBL" id="QLF70483.1"/>
    </source>
</evidence>
<sequence length="197" mass="21260">MCKTLSIAMATALFAGSAGIAVAQEGFGGRDQLERLSGVYASSAPEQWYGGFGTRRFSFDRGKWSLEFTHALDASMQNRTFQFRTEGPYQIGAASSAVPGAFDAIFFEDVKYVTLLTGDVNIINAFGFAGCGLKVNVEVDISKTGCAGWKPVAECREDHDLLAISAAGLQFGVRPRDNNMCSADRRPTALLQPVIRQ</sequence>
<accession>A0ABX6QPP2</accession>
<keyword evidence="3" id="KW-1185">Reference proteome</keyword>
<evidence type="ECO:0000256" key="1">
    <source>
        <dbReference type="SAM" id="SignalP"/>
    </source>
</evidence>
<reference evidence="2 3" key="1">
    <citation type="submission" date="2020-06" db="EMBL/GenBank/DDBJ databases">
        <title>Genome sequence of Rhizobium sp strain ADMK78.</title>
        <authorList>
            <person name="Rahi P."/>
        </authorList>
    </citation>
    <scope>NUCLEOTIDE SEQUENCE [LARGE SCALE GENOMIC DNA]</scope>
    <source>
        <strain evidence="2 3">ADMK78</strain>
    </source>
</reference>
<gene>
    <name evidence="2" type="ORF">FE840_013595</name>
</gene>
<dbReference type="Proteomes" id="UP000308530">
    <property type="component" value="Chromosome"/>
</dbReference>